<dbReference type="EC" id="1.4.3.16" evidence="4"/>
<keyword evidence="8 12" id="KW-0560">Oxidoreductase</keyword>
<keyword evidence="6" id="KW-0662">Pyridine nucleotide biosynthesis</keyword>
<keyword evidence="9" id="KW-0175">Coiled coil</keyword>
<evidence type="ECO:0000256" key="2">
    <source>
        <dbReference type="ARBA" id="ARBA00004950"/>
    </source>
</evidence>
<comment type="cofactor">
    <cofactor evidence="1">
        <name>FAD</name>
        <dbReference type="ChEBI" id="CHEBI:57692"/>
    </cofactor>
</comment>
<dbReference type="GO" id="GO:0008734">
    <property type="term" value="F:L-aspartate oxidase activity"/>
    <property type="evidence" value="ECO:0007669"/>
    <property type="project" value="UniProtKB-EC"/>
</dbReference>
<evidence type="ECO:0000259" key="11">
    <source>
        <dbReference type="Pfam" id="PF02910"/>
    </source>
</evidence>
<dbReference type="PANTHER" id="PTHR42716:SF2">
    <property type="entry name" value="L-ASPARTATE OXIDASE, CHLOROPLASTIC"/>
    <property type="match status" value="1"/>
</dbReference>
<dbReference type="SUPFAM" id="SSF51905">
    <property type="entry name" value="FAD/NAD(P)-binding domain"/>
    <property type="match status" value="1"/>
</dbReference>
<comment type="similarity">
    <text evidence="3">Belongs to the FAD-dependent oxidoreductase 2 family. NadB subfamily.</text>
</comment>
<keyword evidence="7" id="KW-0274">FAD</keyword>
<dbReference type="SUPFAM" id="SSF46977">
    <property type="entry name" value="Succinate dehydrogenase/fumarate reductase flavoprotein C-terminal domain"/>
    <property type="match status" value="1"/>
</dbReference>
<dbReference type="SUPFAM" id="SSF56425">
    <property type="entry name" value="Succinate dehydrogenase/fumarate reductase flavoprotein, catalytic domain"/>
    <property type="match status" value="1"/>
</dbReference>
<feature type="domain" description="Fumarate reductase/succinate dehydrogenase flavoprotein-like C-terminal" evidence="11">
    <location>
        <begin position="440"/>
        <end position="538"/>
    </location>
</feature>
<evidence type="ECO:0000256" key="8">
    <source>
        <dbReference type="ARBA" id="ARBA00023002"/>
    </source>
</evidence>
<dbReference type="InterPro" id="IPR027477">
    <property type="entry name" value="Succ_DH/fumarate_Rdtase_cat_sf"/>
</dbReference>
<dbReference type="InterPro" id="IPR036188">
    <property type="entry name" value="FAD/NAD-bd_sf"/>
</dbReference>
<dbReference type="InterPro" id="IPR003953">
    <property type="entry name" value="FAD-dep_OxRdtase_2_FAD-bd"/>
</dbReference>
<proteinExistence type="inferred from homology"/>
<dbReference type="InterPro" id="IPR005288">
    <property type="entry name" value="NadB"/>
</dbReference>
<evidence type="ECO:0000256" key="1">
    <source>
        <dbReference type="ARBA" id="ARBA00001974"/>
    </source>
</evidence>
<evidence type="ECO:0000256" key="5">
    <source>
        <dbReference type="ARBA" id="ARBA00022630"/>
    </source>
</evidence>
<dbReference type="Pfam" id="PF00890">
    <property type="entry name" value="FAD_binding_2"/>
    <property type="match status" value="1"/>
</dbReference>
<dbReference type="GO" id="GO:0034628">
    <property type="term" value="P:'de novo' NAD+ biosynthetic process from L-aspartate"/>
    <property type="evidence" value="ECO:0007669"/>
    <property type="project" value="TreeGrafter"/>
</dbReference>
<evidence type="ECO:0000256" key="4">
    <source>
        <dbReference type="ARBA" id="ARBA00012173"/>
    </source>
</evidence>
<dbReference type="UniPathway" id="UPA00253">
    <property type="reaction ID" value="UER00326"/>
</dbReference>
<dbReference type="PIRSF" id="PIRSF000171">
    <property type="entry name" value="SDHA_APRA_LASPO"/>
    <property type="match status" value="1"/>
</dbReference>
<dbReference type="AlphaFoldDB" id="A0A3B0WDZ0"/>
<evidence type="ECO:0000313" key="12">
    <source>
        <dbReference type="EMBL" id="VAW50573.1"/>
    </source>
</evidence>
<dbReference type="FunFam" id="1.20.58.100:FF:000002">
    <property type="entry name" value="L-aspartate oxidase"/>
    <property type="match status" value="1"/>
</dbReference>
<comment type="pathway">
    <text evidence="2">Cofactor biosynthesis; NAD(+) biosynthesis; iminoaspartate from L-aspartate (oxidase route): step 1/1.</text>
</comment>
<dbReference type="PRINTS" id="PR00368">
    <property type="entry name" value="FADPNR"/>
</dbReference>
<gene>
    <name evidence="12" type="ORF">MNBD_GAMMA05-189</name>
</gene>
<dbReference type="Gene3D" id="1.20.58.100">
    <property type="entry name" value="Fumarate reductase/succinate dehydrogenase flavoprotein-like, C-terminal domain"/>
    <property type="match status" value="1"/>
</dbReference>
<name>A0A3B0WDZ0_9ZZZZ</name>
<evidence type="ECO:0000259" key="10">
    <source>
        <dbReference type="Pfam" id="PF00890"/>
    </source>
</evidence>
<dbReference type="Pfam" id="PF02910">
    <property type="entry name" value="Succ_DH_flav_C"/>
    <property type="match status" value="1"/>
</dbReference>
<accession>A0A3B0WDZ0</accession>
<dbReference type="InterPro" id="IPR015939">
    <property type="entry name" value="Fum_Rdtase/Succ_DH_flav-like_C"/>
</dbReference>
<dbReference type="FunFam" id="3.90.700.10:FF:000002">
    <property type="entry name" value="L-aspartate oxidase"/>
    <property type="match status" value="1"/>
</dbReference>
<organism evidence="12">
    <name type="scientific">hydrothermal vent metagenome</name>
    <dbReference type="NCBI Taxonomy" id="652676"/>
    <lineage>
        <taxon>unclassified sequences</taxon>
        <taxon>metagenomes</taxon>
        <taxon>ecological metagenomes</taxon>
    </lineage>
</organism>
<protein>
    <recommendedName>
        <fullName evidence="4">L-aspartate oxidase</fullName>
        <ecNumber evidence="4">1.4.3.16</ecNumber>
    </recommendedName>
</protein>
<evidence type="ECO:0000256" key="6">
    <source>
        <dbReference type="ARBA" id="ARBA00022642"/>
    </source>
</evidence>
<evidence type="ECO:0000256" key="7">
    <source>
        <dbReference type="ARBA" id="ARBA00022827"/>
    </source>
</evidence>
<evidence type="ECO:0000256" key="9">
    <source>
        <dbReference type="SAM" id="Coils"/>
    </source>
</evidence>
<dbReference type="NCBIfam" id="NF006567">
    <property type="entry name" value="PRK09077.1"/>
    <property type="match status" value="1"/>
</dbReference>
<sequence length="550" mass="61277">MPNTYQHDALIIGGGAAGLSLALRIADKCSVAIITKGPSKDGSTYFAQGGMSAVLSEEDSFESHIKDTLNVGGSLSDEDTVRYVIERGPENIRWMQELGVPFSSEIFKSGDRKLHLTREGGHTHRRVVHAADATGKAMSDTLENHARHHSNITFYEHHNAVDLITSNKQNNSDAINTCIGAYVLNKKTNRVETFQARFVVLATGGASKVYLYTSNPDGSTGDGIAMAWRAGCSVSNMEFNQFHPTCLYHPKAKSFLISEAIRGEGGKLLLPNGKRFMHKFDERGELAPRDIVARAIDHEMKRLGASCVYLDISHRSPAFIASHFPTIYERCLKLGIDITKDPIPVVPAAHYTCGGVNTDLNGRTDINNLYAIGETAHTGLHGSNRMASNSLLECLVFSQAAAKHITENINEPYQYQKISHWDESRVTDSDEDVVISHNWDELRRFMWDYVGIVRTNKRLERAMHRASLLQQEIAEYYSNFRISSDLIELRNLTLVAELIIRSAMLRKESRGLHFSLDYPVADDTSAAKNTVLKPQQKPNKDDKNVISFKL</sequence>
<feature type="coiled-coil region" evidence="9">
    <location>
        <begin position="452"/>
        <end position="479"/>
    </location>
</feature>
<dbReference type="PANTHER" id="PTHR42716">
    <property type="entry name" value="L-ASPARTATE OXIDASE"/>
    <property type="match status" value="1"/>
</dbReference>
<dbReference type="EMBL" id="UOFE01000005">
    <property type="protein sequence ID" value="VAW50573.1"/>
    <property type="molecule type" value="Genomic_DNA"/>
</dbReference>
<dbReference type="InterPro" id="IPR037099">
    <property type="entry name" value="Fum_R/Succ_DH_flav-like_C_sf"/>
</dbReference>
<dbReference type="Gene3D" id="3.90.700.10">
    <property type="entry name" value="Succinate dehydrogenase/fumarate reductase flavoprotein, catalytic domain"/>
    <property type="match status" value="1"/>
</dbReference>
<reference evidence="12" key="1">
    <citation type="submission" date="2018-06" db="EMBL/GenBank/DDBJ databases">
        <authorList>
            <person name="Zhirakovskaya E."/>
        </authorList>
    </citation>
    <scope>NUCLEOTIDE SEQUENCE</scope>
</reference>
<dbReference type="NCBIfam" id="TIGR00551">
    <property type="entry name" value="nadB"/>
    <property type="match status" value="1"/>
</dbReference>
<evidence type="ECO:0000256" key="3">
    <source>
        <dbReference type="ARBA" id="ARBA00008562"/>
    </source>
</evidence>
<feature type="domain" description="FAD-dependent oxidoreductase 2 FAD-binding" evidence="10">
    <location>
        <begin position="8"/>
        <end position="391"/>
    </location>
</feature>
<dbReference type="Gene3D" id="3.50.50.60">
    <property type="entry name" value="FAD/NAD(P)-binding domain"/>
    <property type="match status" value="1"/>
</dbReference>
<keyword evidence="5" id="KW-0285">Flavoprotein</keyword>